<proteinExistence type="predicted"/>
<keyword evidence="1" id="KW-0472">Membrane</keyword>
<name>A0A7K1KS69_9ACTN</name>
<evidence type="ECO:0000313" key="2">
    <source>
        <dbReference type="EMBL" id="MUN35009.1"/>
    </source>
</evidence>
<reference evidence="2 3" key="1">
    <citation type="submission" date="2019-11" db="EMBL/GenBank/DDBJ databases">
        <authorList>
            <person name="Cao P."/>
        </authorList>
    </citation>
    <scope>NUCLEOTIDE SEQUENCE [LARGE SCALE GENOMIC DNA]</scope>
    <source>
        <strain evidence="2 3">NEAU-AAG5</strain>
    </source>
</reference>
<dbReference type="RefSeq" id="WP_156214018.1">
    <property type="nucleotide sequence ID" value="NZ_WOFH01000001.1"/>
</dbReference>
<keyword evidence="3" id="KW-1185">Reference proteome</keyword>
<comment type="caution">
    <text evidence="2">The sequence shown here is derived from an EMBL/GenBank/DDBJ whole genome shotgun (WGS) entry which is preliminary data.</text>
</comment>
<dbReference type="EMBL" id="WOFH01000001">
    <property type="protein sequence ID" value="MUN35009.1"/>
    <property type="molecule type" value="Genomic_DNA"/>
</dbReference>
<feature type="transmembrane region" description="Helical" evidence="1">
    <location>
        <begin position="20"/>
        <end position="39"/>
    </location>
</feature>
<gene>
    <name evidence="2" type="ORF">GNZ18_00100</name>
</gene>
<dbReference type="AlphaFoldDB" id="A0A7K1KS69"/>
<evidence type="ECO:0008006" key="4">
    <source>
        <dbReference type="Google" id="ProtNLM"/>
    </source>
</evidence>
<evidence type="ECO:0000313" key="3">
    <source>
        <dbReference type="Proteomes" id="UP000432015"/>
    </source>
</evidence>
<accession>A0A7K1KS69</accession>
<organism evidence="2 3">
    <name type="scientific">Actinomadura litoris</name>
    <dbReference type="NCBI Taxonomy" id="2678616"/>
    <lineage>
        <taxon>Bacteria</taxon>
        <taxon>Bacillati</taxon>
        <taxon>Actinomycetota</taxon>
        <taxon>Actinomycetes</taxon>
        <taxon>Streptosporangiales</taxon>
        <taxon>Thermomonosporaceae</taxon>
        <taxon>Actinomadura</taxon>
    </lineage>
</organism>
<protein>
    <recommendedName>
        <fullName evidence="4">DUF4352 domain-containing protein</fullName>
    </recommendedName>
</protein>
<evidence type="ECO:0000256" key="1">
    <source>
        <dbReference type="SAM" id="Phobius"/>
    </source>
</evidence>
<dbReference type="Proteomes" id="UP000432015">
    <property type="component" value="Unassembled WGS sequence"/>
</dbReference>
<sequence length="206" mass="21942">MQSTAPVPPSPGERASRRRLVPVCALAVAAVLVPVLWTAGGFAARPREPATAPGKAVDLGLFKVVVRDARIGTANADLGSGRQRFVIVRLWVLNQGEETVSLGFGGLRDGLAARTKAGKWVKPDQVEGIAGGAKTGTTQPGLPVEVSAMWKTGPADAPRRFTVGLREWEYDHGFTDDTYAWRVDLEDGSLAGRLTLPVAAPRVRPR</sequence>
<keyword evidence="1" id="KW-1133">Transmembrane helix</keyword>
<keyword evidence="1" id="KW-0812">Transmembrane</keyword>